<feature type="domain" description="RNA polymerase beta subunit protrusion" evidence="7">
    <location>
        <begin position="38"/>
        <end position="185"/>
    </location>
</feature>
<protein>
    <recommendedName>
        <fullName evidence="2">DNA-directed RNA polymerase</fullName>
        <ecNumber evidence="2">2.7.7.6</ecNumber>
    </recommendedName>
</protein>
<keyword evidence="8" id="KW-1185">Reference proteome</keyword>
<dbReference type="Proteomes" id="UP000694941">
    <property type="component" value="Unplaced"/>
</dbReference>
<dbReference type="SUPFAM" id="SSF64484">
    <property type="entry name" value="beta and beta-prime subunits of DNA dependent RNA-polymerase"/>
    <property type="match status" value="1"/>
</dbReference>
<keyword evidence="4" id="KW-0808">Transferase</keyword>
<proteinExistence type="inferred from homology"/>
<evidence type="ECO:0000256" key="5">
    <source>
        <dbReference type="ARBA" id="ARBA00022695"/>
    </source>
</evidence>
<dbReference type="InterPro" id="IPR007644">
    <property type="entry name" value="RNA_pol_bsu_protrusion"/>
</dbReference>
<evidence type="ECO:0000256" key="1">
    <source>
        <dbReference type="ARBA" id="ARBA00006835"/>
    </source>
</evidence>
<keyword evidence="6" id="KW-0804">Transcription</keyword>
<comment type="similarity">
    <text evidence="1">Belongs to the RNA polymerase beta chain family.</text>
</comment>
<evidence type="ECO:0000313" key="8">
    <source>
        <dbReference type="Proteomes" id="UP000694941"/>
    </source>
</evidence>
<dbReference type="Gene3D" id="3.90.1100.10">
    <property type="match status" value="1"/>
</dbReference>
<evidence type="ECO:0000256" key="4">
    <source>
        <dbReference type="ARBA" id="ARBA00022679"/>
    </source>
</evidence>
<evidence type="ECO:0000256" key="2">
    <source>
        <dbReference type="ARBA" id="ARBA00012418"/>
    </source>
</evidence>
<name>A0ABM1TKD8_LIMPO</name>
<dbReference type="InterPro" id="IPR015712">
    <property type="entry name" value="DNA-dir_RNA_pol_su2"/>
</dbReference>
<dbReference type="EC" id="2.7.7.6" evidence="2"/>
<dbReference type="PANTHER" id="PTHR20856">
    <property type="entry name" value="DNA-DIRECTED RNA POLYMERASE I SUBUNIT 2"/>
    <property type="match status" value="1"/>
</dbReference>
<sequence length="190" mass="21953">MAVNVWESVPENPSFKYLQNIDNWKPRENLYQVLQGISKAHVESFNYVLREGLTRAVQDIVPLELELPNEDRIKLEIRDAVIGCPTIHKDSIQATDFRVYPVECRSRGTTYKGKLQLTVVWSKNGIVQDTIEKIVGEVPVMVKSNVCNIARMTQKQLIRKGEEPEEFGGYFIVNGNEKIVRMLIMQRRNY</sequence>
<organism evidence="8 9">
    <name type="scientific">Limulus polyphemus</name>
    <name type="common">Atlantic horseshoe crab</name>
    <dbReference type="NCBI Taxonomy" id="6850"/>
    <lineage>
        <taxon>Eukaryota</taxon>
        <taxon>Metazoa</taxon>
        <taxon>Ecdysozoa</taxon>
        <taxon>Arthropoda</taxon>
        <taxon>Chelicerata</taxon>
        <taxon>Merostomata</taxon>
        <taxon>Xiphosura</taxon>
        <taxon>Limulidae</taxon>
        <taxon>Limulus</taxon>
    </lineage>
</organism>
<accession>A0ABM1TKD8</accession>
<evidence type="ECO:0000313" key="9">
    <source>
        <dbReference type="RefSeq" id="XP_022256344.1"/>
    </source>
</evidence>
<keyword evidence="5" id="KW-0548">Nucleotidyltransferase</keyword>
<dbReference type="GeneID" id="111089021"/>
<gene>
    <name evidence="9" type="primary">LOC111089021</name>
</gene>
<evidence type="ECO:0000259" key="7">
    <source>
        <dbReference type="Pfam" id="PF04563"/>
    </source>
</evidence>
<evidence type="ECO:0000256" key="3">
    <source>
        <dbReference type="ARBA" id="ARBA00022478"/>
    </source>
</evidence>
<dbReference type="RefSeq" id="XP_022256344.1">
    <property type="nucleotide sequence ID" value="XM_022400636.1"/>
</dbReference>
<feature type="non-terminal residue" evidence="9">
    <location>
        <position position="190"/>
    </location>
</feature>
<keyword evidence="3" id="KW-0240">DNA-directed RNA polymerase</keyword>
<dbReference type="Pfam" id="PF04563">
    <property type="entry name" value="RNA_pol_Rpb2_1"/>
    <property type="match status" value="1"/>
</dbReference>
<reference evidence="9" key="1">
    <citation type="submission" date="2025-08" db="UniProtKB">
        <authorList>
            <consortium name="RefSeq"/>
        </authorList>
    </citation>
    <scope>IDENTIFICATION</scope>
    <source>
        <tissue evidence="9">Muscle</tissue>
    </source>
</reference>
<evidence type="ECO:0000256" key="6">
    <source>
        <dbReference type="ARBA" id="ARBA00023163"/>
    </source>
</evidence>